<evidence type="ECO:0000259" key="2">
    <source>
        <dbReference type="Pfam" id="PF04085"/>
    </source>
</evidence>
<gene>
    <name evidence="3" type="ORF">UR70_C0002G0027</name>
</gene>
<proteinExistence type="predicted"/>
<dbReference type="PANTHER" id="PTHR34138:SF1">
    <property type="entry name" value="CELL SHAPE-DETERMINING PROTEIN MREC"/>
    <property type="match status" value="1"/>
</dbReference>
<dbReference type="EMBL" id="LBQE01000002">
    <property type="protein sequence ID" value="KKP72958.1"/>
    <property type="molecule type" value="Genomic_DNA"/>
</dbReference>
<reference evidence="3 4" key="1">
    <citation type="journal article" date="2015" name="Nature">
        <title>rRNA introns, odd ribosomes, and small enigmatic genomes across a large radiation of phyla.</title>
        <authorList>
            <person name="Brown C.T."/>
            <person name="Hug L.A."/>
            <person name="Thomas B.C."/>
            <person name="Sharon I."/>
            <person name="Castelle C.J."/>
            <person name="Singh A."/>
            <person name="Wilkins M.J."/>
            <person name="Williams K.H."/>
            <person name="Banfield J.F."/>
        </authorList>
    </citation>
    <scope>NUCLEOTIDE SEQUENCE [LARGE SCALE GENOMIC DNA]</scope>
</reference>
<evidence type="ECO:0000256" key="1">
    <source>
        <dbReference type="SAM" id="Phobius"/>
    </source>
</evidence>
<dbReference type="GO" id="GO:0008360">
    <property type="term" value="P:regulation of cell shape"/>
    <property type="evidence" value="ECO:0007669"/>
    <property type="project" value="InterPro"/>
</dbReference>
<dbReference type="Proteomes" id="UP000034923">
    <property type="component" value="Unassembled WGS sequence"/>
</dbReference>
<comment type="caution">
    <text evidence="3">The sequence shown here is derived from an EMBL/GenBank/DDBJ whole genome shotgun (WGS) entry which is preliminary data.</text>
</comment>
<keyword evidence="1" id="KW-1133">Transmembrane helix</keyword>
<evidence type="ECO:0000313" key="4">
    <source>
        <dbReference type="Proteomes" id="UP000034923"/>
    </source>
</evidence>
<sequence length="263" mass="29687">MSYLLDKKIKRNKFFKYILFIIALFILIYFRSGIFYGLSYISSIVFRPVLILGNNVGEKLSNTGSYFYSKNSLLLENENFKFKLKEQEAKISNYNSILDENLKIKEILGRKQEKTNMVLASILSKPNQSPYDTLIIDVGVKNGILLGQKVFALGNIPIGYIAEIYPNSAKVILFSNPGEKTEVIISGRDTFMQVIGRGGGNFEMILPRDFILEKGTEVVLPGITPYTLGIVQTILSDPRDSFQKALLASPVNIFELKFVEVEQ</sequence>
<dbReference type="InterPro" id="IPR042177">
    <property type="entry name" value="Cell/Rod_1"/>
</dbReference>
<feature type="domain" description="Rod shape-determining protein MreC beta-barrel core" evidence="2">
    <location>
        <begin position="124"/>
        <end position="261"/>
    </location>
</feature>
<accession>A0A0G0BUF7</accession>
<dbReference type="InterPro" id="IPR055342">
    <property type="entry name" value="MreC_beta-barrel_core"/>
</dbReference>
<dbReference type="AlphaFoldDB" id="A0A0G0BUF7"/>
<dbReference type="PANTHER" id="PTHR34138">
    <property type="entry name" value="CELL SHAPE-DETERMINING PROTEIN MREC"/>
    <property type="match status" value="1"/>
</dbReference>
<organism evidence="3 4">
    <name type="scientific">Candidatus Nomurabacteria bacterium GW2011_GWB1_35_20</name>
    <dbReference type="NCBI Taxonomy" id="1618740"/>
    <lineage>
        <taxon>Bacteria</taxon>
        <taxon>Candidatus Nomuraibacteriota</taxon>
    </lineage>
</organism>
<dbReference type="InterPro" id="IPR007221">
    <property type="entry name" value="MreC"/>
</dbReference>
<protein>
    <recommendedName>
        <fullName evidence="2">Rod shape-determining protein MreC beta-barrel core domain-containing protein</fullName>
    </recommendedName>
</protein>
<dbReference type="Pfam" id="PF04085">
    <property type="entry name" value="MreC"/>
    <property type="match status" value="1"/>
</dbReference>
<name>A0A0G0BUF7_9BACT</name>
<evidence type="ECO:0000313" key="3">
    <source>
        <dbReference type="EMBL" id="KKP72958.1"/>
    </source>
</evidence>
<keyword evidence="1" id="KW-0812">Transmembrane</keyword>
<feature type="transmembrane region" description="Helical" evidence="1">
    <location>
        <begin position="17"/>
        <end position="38"/>
    </location>
</feature>
<dbReference type="GO" id="GO:0005886">
    <property type="term" value="C:plasma membrane"/>
    <property type="evidence" value="ECO:0007669"/>
    <property type="project" value="TreeGrafter"/>
</dbReference>
<keyword evidence="1" id="KW-0472">Membrane</keyword>
<dbReference type="Gene3D" id="2.40.10.340">
    <property type="entry name" value="Rod shape-determining protein MreC, domain 1"/>
    <property type="match status" value="1"/>
</dbReference>